<name>A0AAW1M6Z5_SAPOF</name>
<organism evidence="1 2">
    <name type="scientific">Saponaria officinalis</name>
    <name type="common">Common soapwort</name>
    <name type="synonym">Lychnis saponaria</name>
    <dbReference type="NCBI Taxonomy" id="3572"/>
    <lineage>
        <taxon>Eukaryota</taxon>
        <taxon>Viridiplantae</taxon>
        <taxon>Streptophyta</taxon>
        <taxon>Embryophyta</taxon>
        <taxon>Tracheophyta</taxon>
        <taxon>Spermatophyta</taxon>
        <taxon>Magnoliopsida</taxon>
        <taxon>eudicotyledons</taxon>
        <taxon>Gunneridae</taxon>
        <taxon>Pentapetalae</taxon>
        <taxon>Caryophyllales</taxon>
        <taxon>Caryophyllaceae</taxon>
        <taxon>Caryophylleae</taxon>
        <taxon>Saponaria</taxon>
    </lineage>
</organism>
<accession>A0AAW1M6Z5</accession>
<dbReference type="PANTHER" id="PTHR34222">
    <property type="entry name" value="GAG_PRE-INTEGRS DOMAIN-CONTAINING PROTEIN"/>
    <property type="match status" value="1"/>
</dbReference>
<keyword evidence="2" id="KW-1185">Reference proteome</keyword>
<evidence type="ECO:0000313" key="2">
    <source>
        <dbReference type="Proteomes" id="UP001443914"/>
    </source>
</evidence>
<evidence type="ECO:0008006" key="3">
    <source>
        <dbReference type="Google" id="ProtNLM"/>
    </source>
</evidence>
<gene>
    <name evidence="1" type="ORF">RND81_03G119000</name>
</gene>
<proteinExistence type="predicted"/>
<reference evidence="1" key="1">
    <citation type="submission" date="2024-03" db="EMBL/GenBank/DDBJ databases">
        <title>WGS assembly of Saponaria officinalis var. Norfolk2.</title>
        <authorList>
            <person name="Jenkins J."/>
            <person name="Shu S."/>
            <person name="Grimwood J."/>
            <person name="Barry K."/>
            <person name="Goodstein D."/>
            <person name="Schmutz J."/>
            <person name="Leebens-Mack J."/>
            <person name="Osbourn A."/>
        </authorList>
    </citation>
    <scope>NUCLEOTIDE SEQUENCE [LARGE SCALE GENOMIC DNA]</scope>
    <source>
        <strain evidence="1">JIC</strain>
    </source>
</reference>
<evidence type="ECO:0000313" key="1">
    <source>
        <dbReference type="EMBL" id="KAK9741643.1"/>
    </source>
</evidence>
<dbReference type="Proteomes" id="UP001443914">
    <property type="component" value="Unassembled WGS sequence"/>
</dbReference>
<protein>
    <recommendedName>
        <fullName evidence="3">Retrotransposon gag domain-containing protein</fullName>
    </recommendedName>
</protein>
<dbReference type="PANTHER" id="PTHR34222:SF97">
    <property type="entry name" value="CATALYTIC REGION, PUTATIVE-RELATED"/>
    <property type="match status" value="1"/>
</dbReference>
<sequence>MLLENGKIEGDEEKIEAWTMANNQVITWILQNVSERIKMVIIYTLTAKGIWYVLEKIYTVANSARKFKLNKESYEITQNIRSIEEYYTQLQIIWDELEHMCTLPTITKIITEIAEYLKAVDTLGEEIKSFQFLKGLDKEYGILRNNILLMDPLPSVEHTVPLMLQEEMQTSNVGGARQQKNFALMSTGAREREKCTHCGRDNHRSGLCWEIKGYPIGHPKHKKFSYKSWSKAATRWGYKQQRAYPFNARQSNYRRYAANVKADQ</sequence>
<dbReference type="AlphaFoldDB" id="A0AAW1M6Z5"/>
<dbReference type="EMBL" id="JBDFQZ010000003">
    <property type="protein sequence ID" value="KAK9741643.1"/>
    <property type="molecule type" value="Genomic_DNA"/>
</dbReference>
<comment type="caution">
    <text evidence="1">The sequence shown here is derived from an EMBL/GenBank/DDBJ whole genome shotgun (WGS) entry which is preliminary data.</text>
</comment>